<dbReference type="GO" id="GO:0003713">
    <property type="term" value="F:transcription coactivator activity"/>
    <property type="evidence" value="ECO:0007669"/>
    <property type="project" value="TreeGrafter"/>
</dbReference>
<keyword evidence="3" id="KW-0862">Zinc</keyword>
<dbReference type="SUPFAM" id="SSF46689">
    <property type="entry name" value="Homeodomain-like"/>
    <property type="match status" value="1"/>
</dbReference>
<evidence type="ECO:0000256" key="5">
    <source>
        <dbReference type="SAM" id="MobiDB-lite"/>
    </source>
</evidence>
<dbReference type="SUPFAM" id="SSF57850">
    <property type="entry name" value="RING/U-box"/>
    <property type="match status" value="1"/>
</dbReference>
<dbReference type="CDD" id="cd02335">
    <property type="entry name" value="ZZ_ADA2"/>
    <property type="match status" value="1"/>
</dbReference>
<evidence type="ECO:0000256" key="1">
    <source>
        <dbReference type="ARBA" id="ARBA00022723"/>
    </source>
</evidence>
<protein>
    <submittedName>
        <fullName evidence="9">Transcriptional adapter 2-alpha</fullName>
    </submittedName>
</protein>
<accession>A0AAV7ZC64</accession>
<evidence type="ECO:0000259" key="6">
    <source>
        <dbReference type="PROSITE" id="PS50090"/>
    </source>
</evidence>
<dbReference type="PROSITE" id="PS51293">
    <property type="entry name" value="SANT"/>
    <property type="match status" value="1"/>
</dbReference>
<feature type="region of interest" description="Disordered" evidence="5">
    <location>
        <begin position="336"/>
        <end position="377"/>
    </location>
</feature>
<evidence type="ECO:0000313" key="10">
    <source>
        <dbReference type="Proteomes" id="UP001146793"/>
    </source>
</evidence>
<dbReference type="Proteomes" id="UP001146793">
    <property type="component" value="Unassembled WGS sequence"/>
</dbReference>
<dbReference type="GO" id="GO:0003682">
    <property type="term" value="F:chromatin binding"/>
    <property type="evidence" value="ECO:0007669"/>
    <property type="project" value="TreeGrafter"/>
</dbReference>
<evidence type="ECO:0000259" key="8">
    <source>
        <dbReference type="PROSITE" id="PS51293"/>
    </source>
</evidence>
<dbReference type="InterPro" id="IPR055141">
    <property type="entry name" value="TADA2A_B-like_dom"/>
</dbReference>
<dbReference type="SMART" id="SM00291">
    <property type="entry name" value="ZnF_ZZ"/>
    <property type="match status" value="1"/>
</dbReference>
<dbReference type="Pfam" id="PF25299">
    <property type="entry name" value="ZZ_ADA2"/>
    <property type="match status" value="1"/>
</dbReference>
<dbReference type="EMBL" id="JANTQA010000032">
    <property type="protein sequence ID" value="KAJ3438726.1"/>
    <property type="molecule type" value="Genomic_DNA"/>
</dbReference>
<dbReference type="GO" id="GO:0008270">
    <property type="term" value="F:zinc ion binding"/>
    <property type="evidence" value="ECO:0007669"/>
    <property type="project" value="UniProtKB-KW"/>
</dbReference>
<sequence>MSSRKPPLPTFHCISCKKDITNKIMIICAECEETLLCTDCFSKGAEIGKHKSNHNYQLFPAPINSLYSLGWTLEDETKLIESLTKNGFGNWQEVSKTIGKKSKGECEEHYKKTYLGTSSFSYPEPLESFGSEQKESASGLKGNKTNVSANLTAREIRHQKFLKKRQMTQLSYPKFNPYDQNYPRGKSIFADYAGWMPKRKELEFEWDQDAEKVTNTFGFRDNGIDWDLKYSVLRGVDERIKQREEKKDFVINMGLLYPKSIIEGDMHERPTRKERQFQSKMRVFARSLKNREQFDQVLDSFFTEFKLKSEINRLLEWRQLGFTSFSEGERYQNQKKEIFTKARRGKRKLKSRSKTLPISSSSSPTNNTSSFSKSDKGNSFQNFDTSNTQLNFPLSPNSSFNNINNQLLIDSQEFLSEAEKSLCKQIGMQNFQYIFIKNHYLCGVPLQKIPNLLHTQIESLQSFFSQNEWL</sequence>
<dbReference type="PROSITE" id="PS50090">
    <property type="entry name" value="MYB_LIKE"/>
    <property type="match status" value="1"/>
</dbReference>
<feature type="compositionally biased region" description="Low complexity" evidence="5">
    <location>
        <begin position="354"/>
        <end position="372"/>
    </location>
</feature>
<dbReference type="CDD" id="cd00167">
    <property type="entry name" value="SANT"/>
    <property type="match status" value="1"/>
</dbReference>
<dbReference type="Pfam" id="PF22941">
    <property type="entry name" value="TADA2A-like_3rd"/>
    <property type="match status" value="1"/>
</dbReference>
<feature type="domain" description="Myb-like" evidence="6">
    <location>
        <begin position="71"/>
        <end position="114"/>
    </location>
</feature>
<keyword evidence="2 4" id="KW-0863">Zinc-finger</keyword>
<dbReference type="PANTHER" id="PTHR12374">
    <property type="entry name" value="TRANSCRIPTIONAL ADAPTOR 2 ADA2 -RELATED"/>
    <property type="match status" value="1"/>
</dbReference>
<evidence type="ECO:0000256" key="4">
    <source>
        <dbReference type="PROSITE-ProRule" id="PRU00228"/>
    </source>
</evidence>
<evidence type="ECO:0000259" key="7">
    <source>
        <dbReference type="PROSITE" id="PS50135"/>
    </source>
</evidence>
<feature type="compositionally biased region" description="Basic residues" evidence="5">
    <location>
        <begin position="341"/>
        <end position="353"/>
    </location>
</feature>
<organism evidence="9 10">
    <name type="scientific">Anaeramoeba flamelloides</name>
    <dbReference type="NCBI Taxonomy" id="1746091"/>
    <lineage>
        <taxon>Eukaryota</taxon>
        <taxon>Metamonada</taxon>
        <taxon>Anaeramoebidae</taxon>
        <taxon>Anaeramoeba</taxon>
    </lineage>
</organism>
<dbReference type="InterPro" id="IPR000433">
    <property type="entry name" value="Znf_ZZ"/>
</dbReference>
<dbReference type="Pfam" id="PF00249">
    <property type="entry name" value="Myb_DNA-binding"/>
    <property type="match status" value="1"/>
</dbReference>
<dbReference type="Gene3D" id="3.30.60.90">
    <property type="match status" value="1"/>
</dbReference>
<dbReference type="InterPro" id="IPR009057">
    <property type="entry name" value="Homeodomain-like_sf"/>
</dbReference>
<dbReference type="Gene3D" id="1.10.10.60">
    <property type="entry name" value="Homeodomain-like"/>
    <property type="match status" value="1"/>
</dbReference>
<dbReference type="GO" id="GO:0006338">
    <property type="term" value="P:chromatin remodeling"/>
    <property type="evidence" value="ECO:0007669"/>
    <property type="project" value="TreeGrafter"/>
</dbReference>
<dbReference type="AlphaFoldDB" id="A0AAV7ZC64"/>
<dbReference type="InterPro" id="IPR001005">
    <property type="entry name" value="SANT/Myb"/>
</dbReference>
<gene>
    <name evidence="9" type="ORF">M0812_14739</name>
</gene>
<dbReference type="GO" id="GO:0005634">
    <property type="term" value="C:nucleus"/>
    <property type="evidence" value="ECO:0007669"/>
    <property type="project" value="TreeGrafter"/>
</dbReference>
<dbReference type="InterPro" id="IPR043145">
    <property type="entry name" value="Znf_ZZ_sf"/>
</dbReference>
<evidence type="ECO:0000256" key="2">
    <source>
        <dbReference type="ARBA" id="ARBA00022771"/>
    </source>
</evidence>
<feature type="domain" description="SANT" evidence="8">
    <location>
        <begin position="66"/>
        <end position="118"/>
    </location>
</feature>
<name>A0AAV7ZC64_9EUKA</name>
<dbReference type="PANTHER" id="PTHR12374:SF20">
    <property type="entry name" value="TRANSCRIPTIONAL ADAPTER 2-ALPHA"/>
    <property type="match status" value="1"/>
</dbReference>
<dbReference type="InterPro" id="IPR017884">
    <property type="entry name" value="SANT_dom"/>
</dbReference>
<reference evidence="9" key="1">
    <citation type="submission" date="2022-08" db="EMBL/GenBank/DDBJ databases">
        <title>Novel sulphate-reducing endosymbionts in the free-living metamonad Anaeramoeba.</title>
        <authorList>
            <person name="Jerlstrom-Hultqvist J."/>
            <person name="Cepicka I."/>
            <person name="Gallot-Lavallee L."/>
            <person name="Salas-Leiva D."/>
            <person name="Curtis B.A."/>
            <person name="Zahonova K."/>
            <person name="Pipaliya S."/>
            <person name="Dacks J."/>
            <person name="Roger A.J."/>
        </authorList>
    </citation>
    <scope>NUCLEOTIDE SEQUENCE</scope>
    <source>
        <strain evidence="9">Busselton2</strain>
    </source>
</reference>
<feature type="domain" description="ZZ-type" evidence="7">
    <location>
        <begin position="8"/>
        <end position="64"/>
    </location>
</feature>
<dbReference type="InterPro" id="IPR041983">
    <property type="entry name" value="ADA2-like_ZZ"/>
</dbReference>
<dbReference type="GO" id="GO:0006357">
    <property type="term" value="P:regulation of transcription by RNA polymerase II"/>
    <property type="evidence" value="ECO:0007669"/>
    <property type="project" value="TreeGrafter"/>
</dbReference>
<keyword evidence="1" id="KW-0479">Metal-binding</keyword>
<evidence type="ECO:0000313" key="9">
    <source>
        <dbReference type="EMBL" id="KAJ3438726.1"/>
    </source>
</evidence>
<dbReference type="PROSITE" id="PS50135">
    <property type="entry name" value="ZF_ZZ_2"/>
    <property type="match status" value="1"/>
</dbReference>
<evidence type="ECO:0000256" key="3">
    <source>
        <dbReference type="ARBA" id="ARBA00022833"/>
    </source>
</evidence>
<proteinExistence type="predicted"/>
<comment type="caution">
    <text evidence="9">The sequence shown here is derived from an EMBL/GenBank/DDBJ whole genome shotgun (WGS) entry which is preliminary data.</text>
</comment>
<dbReference type="SMART" id="SM00717">
    <property type="entry name" value="SANT"/>
    <property type="match status" value="1"/>
</dbReference>